<evidence type="ECO:0000313" key="5">
    <source>
        <dbReference type="EMBL" id="CAB4787591.1"/>
    </source>
</evidence>
<evidence type="ECO:0000313" key="6">
    <source>
        <dbReference type="EMBL" id="CAB4800493.1"/>
    </source>
</evidence>
<evidence type="ECO:0000313" key="8">
    <source>
        <dbReference type="EMBL" id="CAB4970507.1"/>
    </source>
</evidence>
<dbReference type="AlphaFoldDB" id="A0A6J6SSR5"/>
<dbReference type="Gene3D" id="3.40.50.720">
    <property type="entry name" value="NAD(P)-binding Rossmann-like Domain"/>
    <property type="match status" value="1"/>
</dbReference>
<accession>A0A6J6SSR5</accession>
<proteinExistence type="inferred from homology"/>
<name>A0A6J6SSR5_9ZZZZ</name>
<evidence type="ECO:0000313" key="2">
    <source>
        <dbReference type="EMBL" id="CAB4586397.1"/>
    </source>
</evidence>
<dbReference type="SUPFAM" id="SSF51735">
    <property type="entry name" value="NAD(P)-binding Rossmann-fold domains"/>
    <property type="match status" value="1"/>
</dbReference>
<dbReference type="Pfam" id="PF13561">
    <property type="entry name" value="adh_short_C2"/>
    <property type="match status" value="1"/>
</dbReference>
<evidence type="ECO:0000313" key="7">
    <source>
        <dbReference type="EMBL" id="CAB4940659.1"/>
    </source>
</evidence>
<dbReference type="PROSITE" id="PS00061">
    <property type="entry name" value="ADH_SHORT"/>
    <property type="match status" value="1"/>
</dbReference>
<protein>
    <submittedName>
        <fullName evidence="4">Unannotated protein</fullName>
    </submittedName>
</protein>
<dbReference type="GO" id="GO:0016616">
    <property type="term" value="F:oxidoreductase activity, acting on the CH-OH group of donors, NAD or NADP as acceptor"/>
    <property type="evidence" value="ECO:0007669"/>
    <property type="project" value="TreeGrafter"/>
</dbReference>
<dbReference type="PRINTS" id="PR00081">
    <property type="entry name" value="GDHRDH"/>
</dbReference>
<gene>
    <name evidence="2" type="ORF">UFOPK1791_00267</name>
    <name evidence="3" type="ORF">UFOPK2312_00382</name>
    <name evidence="4" type="ORF">UFOPK2802_00357</name>
    <name evidence="5" type="ORF">UFOPK2982_00316</name>
    <name evidence="6" type="ORF">UFOPK3083_00320</name>
    <name evidence="7" type="ORF">UFOPK3783_00301</name>
    <name evidence="8" type="ORF">UFOPK3948_00062</name>
    <name evidence="9" type="ORF">UFOPK4113_00123</name>
    <name evidence="10" type="ORF">UFOPK4355_00391</name>
</gene>
<evidence type="ECO:0000256" key="1">
    <source>
        <dbReference type="ARBA" id="ARBA00006484"/>
    </source>
</evidence>
<dbReference type="EMBL" id="CAFAAE010000026">
    <property type="protein sequence ID" value="CAB4787591.1"/>
    <property type="molecule type" value="Genomic_DNA"/>
</dbReference>
<dbReference type="EMBL" id="CAEZWY010000025">
    <property type="protein sequence ID" value="CAB4667649.1"/>
    <property type="molecule type" value="Genomic_DNA"/>
</dbReference>
<dbReference type="InterPro" id="IPR036291">
    <property type="entry name" value="NAD(P)-bd_dom_sf"/>
</dbReference>
<dbReference type="EMBL" id="CAFBQT010000031">
    <property type="protein sequence ID" value="CAB5061869.1"/>
    <property type="molecule type" value="Genomic_DNA"/>
</dbReference>
<evidence type="ECO:0000313" key="9">
    <source>
        <dbReference type="EMBL" id="CAB5007803.1"/>
    </source>
</evidence>
<dbReference type="EMBL" id="CAEZUF010000013">
    <property type="protein sequence ID" value="CAB4586397.1"/>
    <property type="molecule type" value="Genomic_DNA"/>
</dbReference>
<dbReference type="FunFam" id="3.40.50.720:FF:000084">
    <property type="entry name" value="Short-chain dehydrogenase reductase"/>
    <property type="match status" value="1"/>
</dbReference>
<sequence>MSKNAFSLDGKVIVITGAAGGIGMEVCRQLGGDGAKLIMADIDEVGLAAGKAELAARGVSAVTFKANSSVEADVIALFKFVAKEFGMADILINNAAAGTHTPPQDTTLEIWDTVIGTSLTGYFLNAREFSKLVIAAKKPGAIVNISSIAGSSAIGRGNFAYSVAKGGVNQMTRELAIEWAKSKIRVNAIQPCSVNTPGWRKWVETEGEKAKPLMELLVRGIPMGRVAEPEDIAHAVHFLASDAAAMVTGTILPVDGGNLAYNAGGTLGDY</sequence>
<organism evidence="4">
    <name type="scientific">freshwater metagenome</name>
    <dbReference type="NCBI Taxonomy" id="449393"/>
    <lineage>
        <taxon>unclassified sequences</taxon>
        <taxon>metagenomes</taxon>
        <taxon>ecological metagenomes</taxon>
    </lineage>
</organism>
<evidence type="ECO:0000313" key="4">
    <source>
        <dbReference type="EMBL" id="CAB4738026.1"/>
    </source>
</evidence>
<evidence type="ECO:0000313" key="3">
    <source>
        <dbReference type="EMBL" id="CAB4667649.1"/>
    </source>
</evidence>
<dbReference type="CDD" id="cd05233">
    <property type="entry name" value="SDR_c"/>
    <property type="match status" value="1"/>
</dbReference>
<dbReference type="EMBL" id="CAFAAT010000018">
    <property type="protein sequence ID" value="CAB4800493.1"/>
    <property type="molecule type" value="Genomic_DNA"/>
</dbReference>
<dbReference type="InterPro" id="IPR020904">
    <property type="entry name" value="Sc_DH/Rdtase_CS"/>
</dbReference>
<reference evidence="4" key="1">
    <citation type="submission" date="2020-05" db="EMBL/GenBank/DDBJ databases">
        <authorList>
            <person name="Chiriac C."/>
            <person name="Salcher M."/>
            <person name="Ghai R."/>
            <person name="Kavagutti S V."/>
        </authorList>
    </citation>
    <scope>NUCLEOTIDE SEQUENCE</scope>
</reference>
<dbReference type="InterPro" id="IPR002347">
    <property type="entry name" value="SDR_fam"/>
</dbReference>
<evidence type="ECO:0000313" key="10">
    <source>
        <dbReference type="EMBL" id="CAB5061869.1"/>
    </source>
</evidence>
<dbReference type="EMBL" id="CAFBPL010000006">
    <property type="protein sequence ID" value="CAB5007803.1"/>
    <property type="molecule type" value="Genomic_DNA"/>
</dbReference>
<dbReference type="EMBL" id="CAEZYX010000021">
    <property type="protein sequence ID" value="CAB4738026.1"/>
    <property type="molecule type" value="Genomic_DNA"/>
</dbReference>
<dbReference type="EMBL" id="CAFBNI010000018">
    <property type="protein sequence ID" value="CAB4940659.1"/>
    <property type="molecule type" value="Genomic_DNA"/>
</dbReference>
<dbReference type="PANTHER" id="PTHR42760">
    <property type="entry name" value="SHORT-CHAIN DEHYDROGENASES/REDUCTASES FAMILY MEMBER"/>
    <property type="match status" value="1"/>
</dbReference>
<dbReference type="PRINTS" id="PR00080">
    <property type="entry name" value="SDRFAMILY"/>
</dbReference>
<dbReference type="EMBL" id="CAFBOI010000003">
    <property type="protein sequence ID" value="CAB4970507.1"/>
    <property type="molecule type" value="Genomic_DNA"/>
</dbReference>
<comment type="similarity">
    <text evidence="1">Belongs to the short-chain dehydrogenases/reductases (SDR) family.</text>
</comment>